<dbReference type="SUPFAM" id="SSF53098">
    <property type="entry name" value="Ribonuclease H-like"/>
    <property type="match status" value="1"/>
</dbReference>
<name>A0A0B7AJJ7_9EUPU</name>
<organism evidence="1">
    <name type="scientific">Arion vulgaris</name>
    <dbReference type="NCBI Taxonomy" id="1028688"/>
    <lineage>
        <taxon>Eukaryota</taxon>
        <taxon>Metazoa</taxon>
        <taxon>Spiralia</taxon>
        <taxon>Lophotrochozoa</taxon>
        <taxon>Mollusca</taxon>
        <taxon>Gastropoda</taxon>
        <taxon>Heterobranchia</taxon>
        <taxon>Euthyneura</taxon>
        <taxon>Panpulmonata</taxon>
        <taxon>Eupulmonata</taxon>
        <taxon>Stylommatophora</taxon>
        <taxon>Helicina</taxon>
        <taxon>Arionoidea</taxon>
        <taxon>Arionidae</taxon>
        <taxon>Arion</taxon>
    </lineage>
</organism>
<dbReference type="AlphaFoldDB" id="A0A0B7AJJ7"/>
<gene>
    <name evidence="1" type="primary">ORF119667</name>
</gene>
<dbReference type="InterPro" id="IPR012337">
    <property type="entry name" value="RNaseH-like_sf"/>
</dbReference>
<dbReference type="EMBL" id="HACG01033351">
    <property type="protein sequence ID" value="CEK80216.1"/>
    <property type="molecule type" value="Transcribed_RNA"/>
</dbReference>
<accession>A0A0B7AJJ7</accession>
<protein>
    <submittedName>
        <fullName evidence="1">Uncharacterized protein</fullName>
    </submittedName>
</protein>
<sequence length="88" mass="9769">MTMFHRLHESDSEIQNRNSEMNWLEVPLQIGIREIIFIFVPGHAEVKGNERADGLAGTVAILVGAAIDRNNFLNRGVLGLEISVADQI</sequence>
<feature type="non-terminal residue" evidence="1">
    <location>
        <position position="88"/>
    </location>
</feature>
<evidence type="ECO:0000313" key="1">
    <source>
        <dbReference type="EMBL" id="CEK80216.1"/>
    </source>
</evidence>
<proteinExistence type="predicted"/>
<reference evidence="1" key="1">
    <citation type="submission" date="2014-12" db="EMBL/GenBank/DDBJ databases">
        <title>Insight into the proteome of Arion vulgaris.</title>
        <authorList>
            <person name="Aradska J."/>
            <person name="Bulat T."/>
            <person name="Smidak R."/>
            <person name="Sarate P."/>
            <person name="Gangsoo J."/>
            <person name="Sialana F."/>
            <person name="Bilban M."/>
            <person name="Lubec G."/>
        </authorList>
    </citation>
    <scope>NUCLEOTIDE SEQUENCE</scope>
    <source>
        <tissue evidence="1">Skin</tissue>
    </source>
</reference>